<evidence type="ECO:0000313" key="2">
    <source>
        <dbReference type="EMBL" id="TID14246.1"/>
    </source>
</evidence>
<evidence type="ECO:0000313" key="3">
    <source>
        <dbReference type="Proteomes" id="UP000298493"/>
    </source>
</evidence>
<sequence>MSPMKPWSPSCQLLSLYRYAATMIVVSPPIASIGAKCLLYCDNLFMMMVNLSSRAQLLNEYLVVPDCIASHRIALHRLGLANLSSNQFTVCD</sequence>
<feature type="transmembrane region" description="Helical" evidence="1">
    <location>
        <begin position="20"/>
        <end position="41"/>
    </location>
</feature>
<organism evidence="2 3">
    <name type="scientific">Venturia nashicola</name>
    <dbReference type="NCBI Taxonomy" id="86259"/>
    <lineage>
        <taxon>Eukaryota</taxon>
        <taxon>Fungi</taxon>
        <taxon>Dikarya</taxon>
        <taxon>Ascomycota</taxon>
        <taxon>Pezizomycotina</taxon>
        <taxon>Dothideomycetes</taxon>
        <taxon>Pleosporomycetidae</taxon>
        <taxon>Venturiales</taxon>
        <taxon>Venturiaceae</taxon>
        <taxon>Venturia</taxon>
    </lineage>
</organism>
<accession>A0A4Z1P1U1</accession>
<dbReference type="EMBL" id="SNSC02000023">
    <property type="protein sequence ID" value="TID14246.1"/>
    <property type="molecule type" value="Genomic_DNA"/>
</dbReference>
<name>A0A4Z1P1U1_9PEZI</name>
<keyword evidence="1" id="KW-0472">Membrane</keyword>
<proteinExistence type="predicted"/>
<keyword evidence="1" id="KW-0812">Transmembrane</keyword>
<dbReference type="AlphaFoldDB" id="A0A4Z1P1U1"/>
<keyword evidence="1" id="KW-1133">Transmembrane helix</keyword>
<evidence type="ECO:0000256" key="1">
    <source>
        <dbReference type="SAM" id="Phobius"/>
    </source>
</evidence>
<keyword evidence="3" id="KW-1185">Reference proteome</keyword>
<gene>
    <name evidence="2" type="ORF">E6O75_ATG09325</name>
</gene>
<comment type="caution">
    <text evidence="2">The sequence shown here is derived from an EMBL/GenBank/DDBJ whole genome shotgun (WGS) entry which is preliminary data.</text>
</comment>
<dbReference type="Proteomes" id="UP000298493">
    <property type="component" value="Unassembled WGS sequence"/>
</dbReference>
<reference evidence="2 3" key="1">
    <citation type="submission" date="2019-04" db="EMBL/GenBank/DDBJ databases">
        <title>High contiguity whole genome sequence and gene annotation resource for two Venturia nashicola isolates.</title>
        <authorList>
            <person name="Prokchorchik M."/>
            <person name="Won K."/>
            <person name="Lee Y."/>
            <person name="Choi E.D."/>
            <person name="Segonzac C."/>
            <person name="Sohn K.H."/>
        </authorList>
    </citation>
    <scope>NUCLEOTIDE SEQUENCE [LARGE SCALE GENOMIC DNA]</scope>
    <source>
        <strain evidence="2 3">PRI2</strain>
    </source>
</reference>
<protein>
    <submittedName>
        <fullName evidence="2">Uncharacterized protein</fullName>
    </submittedName>
</protein>